<dbReference type="Proteomes" id="UP000887563">
    <property type="component" value="Unplaced"/>
</dbReference>
<evidence type="ECO:0000313" key="2">
    <source>
        <dbReference type="WBParaSite" id="Minc3s02928g32104"/>
    </source>
</evidence>
<accession>A0A914MWD6</accession>
<keyword evidence="1" id="KW-1185">Reference proteome</keyword>
<sequence length="62" mass="7562">MREHILNCTNNNCMGCCCNITINMSTQINFYYLAFFKKNWRFATKWRKMTNTIINRNTCWHC</sequence>
<protein>
    <submittedName>
        <fullName evidence="2">Candidate secreted effector</fullName>
    </submittedName>
</protein>
<dbReference type="AlphaFoldDB" id="A0A914MWD6"/>
<proteinExistence type="predicted"/>
<evidence type="ECO:0000313" key="1">
    <source>
        <dbReference type="Proteomes" id="UP000887563"/>
    </source>
</evidence>
<reference evidence="2" key="1">
    <citation type="submission" date="2022-11" db="UniProtKB">
        <authorList>
            <consortium name="WormBaseParasite"/>
        </authorList>
    </citation>
    <scope>IDENTIFICATION</scope>
</reference>
<organism evidence="1 2">
    <name type="scientific">Meloidogyne incognita</name>
    <name type="common">Southern root-knot nematode worm</name>
    <name type="synonym">Oxyuris incognita</name>
    <dbReference type="NCBI Taxonomy" id="6306"/>
    <lineage>
        <taxon>Eukaryota</taxon>
        <taxon>Metazoa</taxon>
        <taxon>Ecdysozoa</taxon>
        <taxon>Nematoda</taxon>
        <taxon>Chromadorea</taxon>
        <taxon>Rhabditida</taxon>
        <taxon>Tylenchina</taxon>
        <taxon>Tylenchomorpha</taxon>
        <taxon>Tylenchoidea</taxon>
        <taxon>Meloidogynidae</taxon>
        <taxon>Meloidogyninae</taxon>
        <taxon>Meloidogyne</taxon>
        <taxon>Meloidogyne incognita group</taxon>
    </lineage>
</organism>
<dbReference type="WBParaSite" id="Minc3s02928g32104">
    <property type="protein sequence ID" value="Minc3s02928g32104"/>
    <property type="gene ID" value="Minc3s02928g32104"/>
</dbReference>
<name>A0A914MWD6_MELIC</name>